<dbReference type="InterPro" id="IPR001296">
    <property type="entry name" value="Glyco_trans_1"/>
</dbReference>
<dbReference type="PANTHER" id="PTHR45947:SF3">
    <property type="entry name" value="SULFOQUINOVOSYL TRANSFERASE SQD2"/>
    <property type="match status" value="1"/>
</dbReference>
<keyword evidence="3" id="KW-0808">Transferase</keyword>
<accession>A0ABV7GVJ8</accession>
<dbReference type="InterPro" id="IPR028098">
    <property type="entry name" value="Glyco_trans_4-like_N"/>
</dbReference>
<dbReference type="Proteomes" id="UP001595632">
    <property type="component" value="Unassembled WGS sequence"/>
</dbReference>
<feature type="domain" description="Glycosyl transferase family 1" evidence="1">
    <location>
        <begin position="192"/>
        <end position="349"/>
    </location>
</feature>
<dbReference type="EMBL" id="JBHRTB010000010">
    <property type="protein sequence ID" value="MFC3145683.1"/>
    <property type="molecule type" value="Genomic_DNA"/>
</dbReference>
<protein>
    <submittedName>
        <fullName evidence="3">Glycosyltransferase</fullName>
        <ecNumber evidence="3">2.4.-.-</ecNumber>
    </submittedName>
</protein>
<gene>
    <name evidence="3" type="ORF">ACFOGP_23375</name>
</gene>
<sequence length="374" mass="40162">MFALAARSFNQASETFIRQHARGIAPGNTAFVTYDAAPEPPLDGPVLADLGRRPRRLGAGGSEMSRTTLPVGLLHAGRTRHAARFFRDTGTEVAMGEFGVFACKLLDAARRSDVRYFVHFHGWDASRVLSDPKVLRLYDDLWARAQGFFAPSRFIADKLIAVGCPADRIAVTPCGVDPDAFPMSARVPGRCIMVGRMVDKKAPLVSIRAFARVADNHPDARLDVIGDGPRLAECKAEVAGMDLPEGRVVFHGVQPHDTVRRMMSEASIFLQHSVTTPDGNTEGLPVSVLEAMSAGLCVVSTRHSGIPEAVIDGDSGLLVDEHDTEAMAQVLDRALADPAMCAGLGDAAAARVRASFTIDHAIETLRDRMGLTGL</sequence>
<evidence type="ECO:0000259" key="1">
    <source>
        <dbReference type="Pfam" id="PF00534"/>
    </source>
</evidence>
<dbReference type="EC" id="2.4.-.-" evidence="3"/>
<keyword evidence="4" id="KW-1185">Reference proteome</keyword>
<dbReference type="PANTHER" id="PTHR45947">
    <property type="entry name" value="SULFOQUINOVOSYL TRANSFERASE SQD2"/>
    <property type="match status" value="1"/>
</dbReference>
<keyword evidence="3" id="KW-0328">Glycosyltransferase</keyword>
<evidence type="ECO:0000313" key="4">
    <source>
        <dbReference type="Proteomes" id="UP001595632"/>
    </source>
</evidence>
<dbReference type="InterPro" id="IPR050194">
    <property type="entry name" value="Glycosyltransferase_grp1"/>
</dbReference>
<dbReference type="Pfam" id="PF00534">
    <property type="entry name" value="Glycos_transf_1"/>
    <property type="match status" value="1"/>
</dbReference>
<dbReference type="GO" id="GO:0016757">
    <property type="term" value="F:glycosyltransferase activity"/>
    <property type="evidence" value="ECO:0007669"/>
    <property type="project" value="UniProtKB-KW"/>
</dbReference>
<dbReference type="SUPFAM" id="SSF53756">
    <property type="entry name" value="UDP-Glycosyltransferase/glycogen phosphorylase"/>
    <property type="match status" value="1"/>
</dbReference>
<dbReference type="Pfam" id="PF13439">
    <property type="entry name" value="Glyco_transf_4"/>
    <property type="match status" value="1"/>
</dbReference>
<comment type="caution">
    <text evidence="3">The sequence shown here is derived from an EMBL/GenBank/DDBJ whole genome shotgun (WGS) entry which is preliminary data.</text>
</comment>
<name>A0ABV7GVJ8_9RHOB</name>
<dbReference type="RefSeq" id="WP_275632634.1">
    <property type="nucleotide sequence ID" value="NZ_JARGYD010000003.1"/>
</dbReference>
<proteinExistence type="predicted"/>
<evidence type="ECO:0000313" key="3">
    <source>
        <dbReference type="EMBL" id="MFC3145683.1"/>
    </source>
</evidence>
<feature type="domain" description="Glycosyltransferase subfamily 4-like N-terminal" evidence="2">
    <location>
        <begin position="101"/>
        <end position="179"/>
    </location>
</feature>
<reference evidence="4" key="1">
    <citation type="journal article" date="2019" name="Int. J. Syst. Evol. Microbiol.">
        <title>The Global Catalogue of Microorganisms (GCM) 10K type strain sequencing project: providing services to taxonomists for standard genome sequencing and annotation.</title>
        <authorList>
            <consortium name="The Broad Institute Genomics Platform"/>
            <consortium name="The Broad Institute Genome Sequencing Center for Infectious Disease"/>
            <person name="Wu L."/>
            <person name="Ma J."/>
        </authorList>
    </citation>
    <scope>NUCLEOTIDE SEQUENCE [LARGE SCALE GENOMIC DNA]</scope>
    <source>
        <strain evidence="4">KCTC 52366</strain>
    </source>
</reference>
<organism evidence="3 4">
    <name type="scientific">Psychromarinibacter halotolerans</name>
    <dbReference type="NCBI Taxonomy" id="1775175"/>
    <lineage>
        <taxon>Bacteria</taxon>
        <taxon>Pseudomonadati</taxon>
        <taxon>Pseudomonadota</taxon>
        <taxon>Alphaproteobacteria</taxon>
        <taxon>Rhodobacterales</taxon>
        <taxon>Paracoccaceae</taxon>
        <taxon>Psychromarinibacter</taxon>
    </lineage>
</organism>
<evidence type="ECO:0000259" key="2">
    <source>
        <dbReference type="Pfam" id="PF13439"/>
    </source>
</evidence>
<dbReference type="Gene3D" id="3.40.50.2000">
    <property type="entry name" value="Glycogen Phosphorylase B"/>
    <property type="match status" value="2"/>
</dbReference>